<organism evidence="2 3">
    <name type="scientific">Arthrobotrys conoides</name>
    <dbReference type="NCBI Taxonomy" id="74498"/>
    <lineage>
        <taxon>Eukaryota</taxon>
        <taxon>Fungi</taxon>
        <taxon>Dikarya</taxon>
        <taxon>Ascomycota</taxon>
        <taxon>Pezizomycotina</taxon>
        <taxon>Orbiliomycetes</taxon>
        <taxon>Orbiliales</taxon>
        <taxon>Orbiliaceae</taxon>
        <taxon>Arthrobotrys</taxon>
    </lineage>
</organism>
<comment type="caution">
    <text evidence="2">The sequence shown here is derived from an EMBL/GenBank/DDBJ whole genome shotgun (WGS) entry which is preliminary data.</text>
</comment>
<feature type="region of interest" description="Disordered" evidence="1">
    <location>
        <begin position="45"/>
        <end position="83"/>
    </location>
</feature>
<accession>A0AAN8NND7</accession>
<feature type="region of interest" description="Disordered" evidence="1">
    <location>
        <begin position="536"/>
        <end position="649"/>
    </location>
</feature>
<sequence length="935" mass="102743">MSSSHNSNYNARRGYATTATGESQGTYASSSLRRSHLYGKRGTLLNLGGTGTGAEDTGSLSSTTYSRFDGTRPLDNNQPPTLPTASEYFAREAATSVTRSKSPAVPWSRSASRFNHKINGVTSTSSYGLPPTPESDVSVSRIATPPKQRDHQFNVDMMQRMTQHAKISPLNQYNNLKKELAEDNLVVDGANVDRLVARAGERLSGASRGYEPTSGDQLSSRRVAFRSPEAVEGAREASRRLNGASTIDRPSSLYEPAPKPAEPISSRSDMYAELKRTLSESSSERPKRVALPLANQRQLPPLSPVHRRHVEIRPRRPAAGSHSNTPSPVQNDYYPQETRPKTSQGEPVDWLAAAQGVEEKPSTRRRQRPLSTATSLTNTSRTARQSDQFGGELRKGEADMWTTGPASKLVENIPQTKTEPRISPATKLPSALSNSYMQHDLVDFVSEDDLTLNLSRESKAPIAFRGTPAATTTTTTTKKPTASRSSKGQDVSILQSTKKTDPDETLDTLRQLSRLLSGNTPSKDEGRKILELAAARSSKKASEAKPATKPSAVVDTRQPYKHQSRPLSTKKQNTQGVGTSKLDLDPKPVDPERYKDVGLASILSNQSGLRRTPAATHKTQQKPIKKPNFHKKQSTSTSTSTSATKFEEDYDTDDSLDRLLTNDTDYASLLKPAAFEDETFLQGTIQVADRSISTIPQDFETLALRTKVLNNLQTVQLDIRETRKGLESIERRFGLLEDEGMLAKLSVSPQKPAASVPATTPPPRIIMINRRRQRPAGKPLFQKPWTFRDYFCAFLFAVLALAAIEYKLWSDTIIPQYSRVSSDEWFAKHPVGSYKPGGTFRAVFQVFVLVGHALLYMLERTLAVLLWMLSGVQWLEVRVMDSIAPPPPGVAELANTELASTMIPTLTSTTAISTTEILVYGQNVANDVQNAIPAL</sequence>
<proteinExistence type="predicted"/>
<dbReference type="Proteomes" id="UP001307849">
    <property type="component" value="Unassembled WGS sequence"/>
</dbReference>
<feature type="region of interest" description="Disordered" evidence="1">
    <location>
        <begin position="463"/>
        <end position="506"/>
    </location>
</feature>
<feature type="region of interest" description="Disordered" evidence="1">
    <location>
        <begin position="205"/>
        <end position="389"/>
    </location>
</feature>
<feature type="compositionally biased region" description="Polar residues" evidence="1">
    <location>
        <begin position="565"/>
        <end position="578"/>
    </location>
</feature>
<keyword evidence="3" id="KW-1185">Reference proteome</keyword>
<name>A0AAN8NND7_9PEZI</name>
<feature type="compositionally biased region" description="Low complexity" evidence="1">
    <location>
        <begin position="634"/>
        <end position="644"/>
    </location>
</feature>
<feature type="compositionally biased region" description="Basic and acidic residues" evidence="1">
    <location>
        <begin position="270"/>
        <end position="287"/>
    </location>
</feature>
<feature type="compositionally biased region" description="Polar residues" evidence="1">
    <location>
        <begin position="483"/>
        <end position="497"/>
    </location>
</feature>
<dbReference type="AlphaFoldDB" id="A0AAN8NND7"/>
<feature type="compositionally biased region" description="Polar residues" evidence="1">
    <location>
        <begin position="321"/>
        <end position="330"/>
    </location>
</feature>
<feature type="compositionally biased region" description="Basic and acidic residues" evidence="1">
    <location>
        <begin position="582"/>
        <end position="596"/>
    </location>
</feature>
<protein>
    <submittedName>
        <fullName evidence="2">Uncharacterized protein</fullName>
    </submittedName>
</protein>
<reference evidence="2 3" key="1">
    <citation type="submission" date="2019-10" db="EMBL/GenBank/DDBJ databases">
        <authorList>
            <person name="Palmer J.M."/>
        </authorList>
    </citation>
    <scope>NUCLEOTIDE SEQUENCE [LARGE SCALE GENOMIC DNA]</scope>
    <source>
        <strain evidence="2 3">TWF506</strain>
    </source>
</reference>
<gene>
    <name evidence="2" type="ORF">TWF506_004992</name>
</gene>
<dbReference type="EMBL" id="JAVHJM010000002">
    <property type="protein sequence ID" value="KAK6517815.1"/>
    <property type="molecule type" value="Genomic_DNA"/>
</dbReference>
<feature type="compositionally biased region" description="Low complexity" evidence="1">
    <location>
        <begin position="467"/>
        <end position="482"/>
    </location>
</feature>
<evidence type="ECO:0000313" key="3">
    <source>
        <dbReference type="Proteomes" id="UP001307849"/>
    </source>
</evidence>
<evidence type="ECO:0000256" key="1">
    <source>
        <dbReference type="SAM" id="MobiDB-lite"/>
    </source>
</evidence>
<feature type="compositionally biased region" description="Polar residues" evidence="1">
    <location>
        <begin position="17"/>
        <end position="31"/>
    </location>
</feature>
<feature type="region of interest" description="Disordered" evidence="1">
    <location>
        <begin position="1"/>
        <end position="31"/>
    </location>
</feature>
<feature type="compositionally biased region" description="Polar residues" evidence="1">
    <location>
        <begin position="1"/>
        <end position="10"/>
    </location>
</feature>
<feature type="compositionally biased region" description="Basic residues" evidence="1">
    <location>
        <begin position="619"/>
        <end position="633"/>
    </location>
</feature>
<evidence type="ECO:0000313" key="2">
    <source>
        <dbReference type="EMBL" id="KAK6517815.1"/>
    </source>
</evidence>
<feature type="compositionally biased region" description="Polar residues" evidence="1">
    <location>
        <begin position="369"/>
        <end position="388"/>
    </location>
</feature>